<dbReference type="Pfam" id="PF03865">
    <property type="entry name" value="ShlB"/>
    <property type="match status" value="1"/>
</dbReference>
<dbReference type="InterPro" id="IPR005565">
    <property type="entry name" value="Hemolysn_activator_HlyB_C"/>
</dbReference>
<reference evidence="2" key="1">
    <citation type="submission" date="2021-08" db="EMBL/GenBank/DDBJ databases">
        <title>Flavobacterium sp. strain CC-SYL302.</title>
        <authorList>
            <person name="Lin S.-Y."/>
            <person name="Lee T.-H."/>
            <person name="Young C.-C."/>
        </authorList>
    </citation>
    <scope>NUCLEOTIDE SEQUENCE</scope>
    <source>
        <strain evidence="2">CC-SYL302</strain>
    </source>
</reference>
<proteinExistence type="predicted"/>
<sequence>MNHVFFKRSNTYIFTIFVMCFVFVSCATKKTQLGLLTSIEAPDYDSTQVQHRFFLVGAAGDLSTEIAQQNLQAIVKQSDSAIKSSLFFLGDNIANYKFVAMQSPPEALDLQIKTAKAFQGKTYFISGNLDWSNYRSLVNQEIYVNQQYHKNSYYPTKTCALDELVLSDNLVVITIDSQWFLANWNKYPGINDDCYIRTREEFFDAFENLINKYQNHTVLVAMHHPLFSNAQHGGKYSFHDHIFPIKNIPLPIVGSFYTYVRKASGIINQDLQNKKYISLINRIKTTIQNRENVFVVGGHDHSLQYIEKEGVKQIISGTGSYGIATNNKDLISFSSSKVGYAVVDVLQGGEAWLHFYRADYDQPIFTRKILENLPTFEEEVEEDIEATTLASIYSERETTKSDFYRFLWGDHYRHLYSIPIEYPNLNMFNSKYGRLIPTLTGRGNQITNLHLVNEEGQEFVLSPLKKNASKFLQKDVIKDKNIEKRLIGTYAESFVNDFYTTAHPFAPTILNHFANAIGIYSTNPVIYFVPKQQGLGIYNQDFGNALYLVEERVNNSDATTDNYDSSEAIYSTSDMMEKLRLDFKHKVDAKLYLKTRLFDILIGDWDRNEEHWRWAEFHKQDSIIFKPIPRNHDQAFAKIDGVLLGVLRNMPALRHMQNYSEKFAHPRWINKTTFSMDVKFLTGISEQEWLETVAYIQAKLTDEVINETFAQLPAEVVDATTDEIKTILQYRRDHLARYVLEFRNYLSKTIIISGTDLNDHFEIERLPNGDVKVTIYDASHYSIVKVSSAVYSHKITDEIWIYGLDEEDKFHVFGDVKSKILIRLIGGLGMDTYNSENGSKLNVYDFQTNKNVFELNKKTRVLLSDNYRLNLYDWRKAPMRIFTMAPQANFNPDDGTIIGLQANYKIDNFLQNPFGSQHSIGAKVSTLTGGVNMYYYGRFANLSNDWRFELFANYSTPNFSQNFFGFGNETENNRESSVNYYRVRMQNIKLEPAYKLFTPGGVVFGVSTAFEYIKVDRNANRFITSYFPENYDLYKGQYYAVPKITFDFENYNLPHNPSLGLGYNLEMGWYVNLQNESRNVPFLHTRLNFDFPLNRSQKLILATLSKAKFTFTDNFEFFQGANLGGDDDLRGFRRERFSGQNSFLQSTDIRWNIGTIGETIAPMEFGIYFGYDIGKVWKYSDPSKKWHSSYGTGIWLSIFDALTGHVAYFKGSDGGRVTGGIGFRF</sequence>
<evidence type="ECO:0000259" key="1">
    <source>
        <dbReference type="Pfam" id="PF03865"/>
    </source>
</evidence>
<accession>A0ABY6M245</accession>
<feature type="domain" description="Haemolysin activator HlyB C-terminal" evidence="1">
    <location>
        <begin position="1119"/>
        <end position="1194"/>
    </location>
</feature>
<name>A0ABY6M245_9FLAO</name>
<evidence type="ECO:0000313" key="3">
    <source>
        <dbReference type="Proteomes" id="UP001163328"/>
    </source>
</evidence>
<organism evidence="2 3">
    <name type="scientific">Flavobacterium agricola</name>
    <dbReference type="NCBI Taxonomy" id="2870839"/>
    <lineage>
        <taxon>Bacteria</taxon>
        <taxon>Pseudomonadati</taxon>
        <taxon>Bacteroidota</taxon>
        <taxon>Flavobacteriia</taxon>
        <taxon>Flavobacteriales</taxon>
        <taxon>Flavobacteriaceae</taxon>
        <taxon>Flavobacterium</taxon>
    </lineage>
</organism>
<dbReference type="Gene3D" id="3.60.21.10">
    <property type="match status" value="1"/>
</dbReference>
<dbReference type="InterPro" id="IPR029052">
    <property type="entry name" value="Metallo-depent_PP-like"/>
</dbReference>
<gene>
    <name evidence="2" type="ORF">K5I29_06420</name>
</gene>
<dbReference type="RefSeq" id="WP_264435072.1">
    <property type="nucleotide sequence ID" value="NZ_CP081495.1"/>
</dbReference>
<keyword evidence="3" id="KW-1185">Reference proteome</keyword>
<dbReference type="EMBL" id="CP081495">
    <property type="protein sequence ID" value="UYW02506.1"/>
    <property type="molecule type" value="Genomic_DNA"/>
</dbReference>
<protein>
    <submittedName>
        <fullName evidence="2">Metallophosphoesterase</fullName>
    </submittedName>
</protein>
<dbReference type="Proteomes" id="UP001163328">
    <property type="component" value="Chromosome"/>
</dbReference>
<evidence type="ECO:0000313" key="2">
    <source>
        <dbReference type="EMBL" id="UYW02506.1"/>
    </source>
</evidence>
<dbReference type="SUPFAM" id="SSF56300">
    <property type="entry name" value="Metallo-dependent phosphatases"/>
    <property type="match status" value="1"/>
</dbReference>
<dbReference type="PROSITE" id="PS51257">
    <property type="entry name" value="PROKAR_LIPOPROTEIN"/>
    <property type="match status" value="1"/>
</dbReference>